<dbReference type="PROSITE" id="PS50234">
    <property type="entry name" value="VWFA"/>
    <property type="match status" value="1"/>
</dbReference>
<keyword evidence="2" id="KW-1185">Reference proteome</keyword>
<feature type="domain" description="VWFA" evidence="1">
    <location>
        <begin position="1"/>
        <end position="148"/>
    </location>
</feature>
<evidence type="ECO:0000313" key="2">
    <source>
        <dbReference type="Proteomes" id="UP000887569"/>
    </source>
</evidence>
<evidence type="ECO:0000313" key="3">
    <source>
        <dbReference type="WBParaSite" id="PgB04_g089_t01"/>
    </source>
</evidence>
<dbReference type="WBParaSite" id="PgB04_g089_t01">
    <property type="protein sequence ID" value="PgB04_g089_t01"/>
    <property type="gene ID" value="PgB04_g089"/>
</dbReference>
<evidence type="ECO:0000259" key="1">
    <source>
        <dbReference type="PROSITE" id="PS50234"/>
    </source>
</evidence>
<dbReference type="Proteomes" id="UP000887569">
    <property type="component" value="Unplaced"/>
</dbReference>
<dbReference type="Gene3D" id="3.40.50.410">
    <property type="entry name" value="von Willebrand factor, type A domain"/>
    <property type="match status" value="1"/>
</dbReference>
<organism evidence="2 3">
    <name type="scientific">Parascaris univalens</name>
    <name type="common">Nematode worm</name>
    <dbReference type="NCBI Taxonomy" id="6257"/>
    <lineage>
        <taxon>Eukaryota</taxon>
        <taxon>Metazoa</taxon>
        <taxon>Ecdysozoa</taxon>
        <taxon>Nematoda</taxon>
        <taxon>Chromadorea</taxon>
        <taxon>Rhabditida</taxon>
        <taxon>Spirurina</taxon>
        <taxon>Ascaridomorpha</taxon>
        <taxon>Ascaridoidea</taxon>
        <taxon>Ascarididae</taxon>
        <taxon>Parascaris</taxon>
    </lineage>
</organism>
<name>A0A914ZNJ7_PARUN</name>
<sequence>DSTAMPETEFRKFRQFLRELYYSFESNSSNCRQISRLAILKNRRSGSVFTYLHLENSLDKLQVSIHLSKMEYAGCNLERNLNCQKALTDAYVLGTTLHATEQGGRRKALLIATSRGSAHMRALQLDLREAVEYARRNHVDVYLLRIGEQRFEGEFFIFFF</sequence>
<dbReference type="InterPro" id="IPR002035">
    <property type="entry name" value="VWF_A"/>
</dbReference>
<dbReference type="InterPro" id="IPR036465">
    <property type="entry name" value="vWFA_dom_sf"/>
</dbReference>
<protein>
    <submittedName>
        <fullName evidence="3">VWFA domain-containing protein</fullName>
    </submittedName>
</protein>
<dbReference type="SUPFAM" id="SSF53300">
    <property type="entry name" value="vWA-like"/>
    <property type="match status" value="1"/>
</dbReference>
<reference evidence="3" key="1">
    <citation type="submission" date="2022-11" db="UniProtKB">
        <authorList>
            <consortium name="WormBaseParasite"/>
        </authorList>
    </citation>
    <scope>IDENTIFICATION</scope>
</reference>
<dbReference type="AlphaFoldDB" id="A0A914ZNJ7"/>
<proteinExistence type="predicted"/>
<accession>A0A914ZNJ7</accession>